<protein>
    <submittedName>
        <fullName evidence="1">Uncharacterized protein</fullName>
    </submittedName>
</protein>
<accession>A0AA41Z3F7</accession>
<proteinExistence type="predicted"/>
<name>A0AA41Z3F7_9HYPH</name>
<organism evidence="1 2">
    <name type="scientific">Lichenifustis flavocetrariae</name>
    <dbReference type="NCBI Taxonomy" id="2949735"/>
    <lineage>
        <taxon>Bacteria</taxon>
        <taxon>Pseudomonadati</taxon>
        <taxon>Pseudomonadota</taxon>
        <taxon>Alphaproteobacteria</taxon>
        <taxon>Hyphomicrobiales</taxon>
        <taxon>Lichenihabitantaceae</taxon>
        <taxon>Lichenifustis</taxon>
    </lineage>
</organism>
<evidence type="ECO:0000313" key="2">
    <source>
        <dbReference type="Proteomes" id="UP001165667"/>
    </source>
</evidence>
<comment type="caution">
    <text evidence="1">The sequence shown here is derived from an EMBL/GenBank/DDBJ whole genome shotgun (WGS) entry which is preliminary data.</text>
</comment>
<evidence type="ECO:0000313" key="1">
    <source>
        <dbReference type="EMBL" id="MCW6508577.1"/>
    </source>
</evidence>
<dbReference type="AlphaFoldDB" id="A0AA41Z3F7"/>
<sequence length="109" mass="11336">MNAGKRNIGRADADRSGYTGTMILFARRLLLIPMLAMGLTPASADSFKTPALKQGSPLSIQGYGRQNPGCLEWTNGCVICASSDGHAACSTPGIACTPAGLTCKRHAKP</sequence>
<reference evidence="1" key="1">
    <citation type="submission" date="2022-05" db="EMBL/GenBank/DDBJ databases">
        <authorList>
            <person name="Pankratov T."/>
        </authorList>
    </citation>
    <scope>NUCLEOTIDE SEQUENCE</scope>
    <source>
        <strain evidence="1">BP6-180914</strain>
    </source>
</reference>
<dbReference type="Proteomes" id="UP001165667">
    <property type="component" value="Unassembled WGS sequence"/>
</dbReference>
<dbReference type="RefSeq" id="WP_282584946.1">
    <property type="nucleotide sequence ID" value="NZ_JAMOIM010000006.1"/>
</dbReference>
<dbReference type="EMBL" id="JAMOIM010000006">
    <property type="protein sequence ID" value="MCW6508577.1"/>
    <property type="molecule type" value="Genomic_DNA"/>
</dbReference>
<keyword evidence="2" id="KW-1185">Reference proteome</keyword>
<gene>
    <name evidence="1" type="ORF">M8523_11160</name>
</gene>